<keyword evidence="2" id="KW-1133">Transmembrane helix</keyword>
<feature type="transmembrane region" description="Helical" evidence="2">
    <location>
        <begin position="149"/>
        <end position="174"/>
    </location>
</feature>
<name>A0A455T477_9CHLR</name>
<evidence type="ECO:0000256" key="2">
    <source>
        <dbReference type="SAM" id="Phobius"/>
    </source>
</evidence>
<reference evidence="3" key="1">
    <citation type="submission" date="2018-12" db="EMBL/GenBank/DDBJ databases">
        <title>Novel natural products biosynthetic potential of the class Ktedonobacteria.</title>
        <authorList>
            <person name="Zheng Y."/>
            <person name="Saitou A."/>
            <person name="Wang C.M."/>
            <person name="Toyoda A."/>
            <person name="Minakuchi Y."/>
            <person name="Sekiguchi Y."/>
            <person name="Ueda K."/>
            <person name="Takano H."/>
            <person name="Sakai Y."/>
            <person name="Yokota A."/>
            <person name="Yabe S."/>
        </authorList>
    </citation>
    <scope>NUCLEOTIDE SEQUENCE</scope>
    <source>
        <strain evidence="3">A3-2</strain>
    </source>
</reference>
<dbReference type="Gene3D" id="1.10.10.1320">
    <property type="entry name" value="Anti-sigma factor, zinc-finger domain"/>
    <property type="match status" value="1"/>
</dbReference>
<dbReference type="EMBL" id="AP019377">
    <property type="protein sequence ID" value="BBH95403.1"/>
    <property type="molecule type" value="Genomic_DNA"/>
</dbReference>
<keyword evidence="2" id="KW-0812">Transmembrane</keyword>
<evidence type="ECO:0008006" key="4">
    <source>
        <dbReference type="Google" id="ProtNLM"/>
    </source>
</evidence>
<protein>
    <recommendedName>
        <fullName evidence="4">Zinc-finger domain-containing protein</fullName>
    </recommendedName>
</protein>
<evidence type="ECO:0000313" key="3">
    <source>
        <dbReference type="EMBL" id="BBH95403.1"/>
    </source>
</evidence>
<dbReference type="AlphaFoldDB" id="A0A455T477"/>
<gene>
    <name evidence="3" type="ORF">KTA_36020</name>
</gene>
<evidence type="ECO:0000256" key="1">
    <source>
        <dbReference type="SAM" id="MobiDB-lite"/>
    </source>
</evidence>
<organism evidence="3">
    <name type="scientific">Thermogemmatispora argillosa</name>
    <dbReference type="NCBI Taxonomy" id="2045280"/>
    <lineage>
        <taxon>Bacteria</taxon>
        <taxon>Bacillati</taxon>
        <taxon>Chloroflexota</taxon>
        <taxon>Ktedonobacteria</taxon>
        <taxon>Thermogemmatisporales</taxon>
        <taxon>Thermogemmatisporaceae</taxon>
        <taxon>Thermogemmatispora</taxon>
    </lineage>
</organism>
<dbReference type="InterPro" id="IPR041916">
    <property type="entry name" value="Anti_sigma_zinc_sf"/>
</dbReference>
<sequence>MNCTEARVLLAIYRDLKEAEAQPSLQDEETRATLQELEQHLESCSGCRQTLADFTLVGTRLQRLPAIEPPPEMRERLMRALAAEHARFLKRGLPGTPPPPDFLKPYMQEQLKQETGRDPLATLSTAETGPLPVIQMPRRVRSRPHMPQLAALAVAATFLLALLTGGLTSVLLLAQHSSGSIPPPAAINHPTNVVMMRYATATIYHHVVSAAADGNAVYYSAFSDSSPAGWMLLRLDRQTQVSQPLLASAQSSPLIILGSSHNRLVWLQYDPPVAGISAAPVAKKSQHSSNPPRDGAIEGLRAWKLFYAVDDPQAGTGLPHPQLLLSGVFNPELAAGIVHTPVPGIWFLQNGLLVTALDQHGLSHLWLYSLQENGQISSRSELAAAPAGHIYTSPTATSDGSRIFWADEWLDNTGLLHSNIWTRQEVELTAPTPGRWLPHTQPQTWLFRADGTSFRPVVVGHTFFMLNTNDGLDGTSALATPTPAASPSPQPALQAAEPNLPLNPSVTPWANASIYPPSLDFLISGSLYMLSLEPTSDGTFSQLNTISHVSALQGGTTFVLWQDDNNAYGMFDVESNSFVQVGSVLNGAAFVAVNGNSAVWSEAATPAASRSSASTSPLAQLRMFSWPLTSTGSGRE</sequence>
<keyword evidence="2" id="KW-0472">Membrane</keyword>
<proteinExistence type="predicted"/>
<feature type="region of interest" description="Disordered" evidence="1">
    <location>
        <begin position="475"/>
        <end position="496"/>
    </location>
</feature>
<accession>A0A455T477</accession>